<evidence type="ECO:0000256" key="1">
    <source>
        <dbReference type="SAM" id="Phobius"/>
    </source>
</evidence>
<sequence length="514" mass="58910">MDSIFIQRMKKNRRWFLIMSLIYGVLFTFCLYRNLSGITFPVITAVSLWFSVLFLRKAGITFQKGTLRYFVGILLLGISTVLTDSGFFHFFNSVGIILLFMMGMAHQLYKDSEWGFTEYVKKFFIMLWTWIISVGELFRGNRKNTEVKIKADGADCTEDTPKENTGARKMKWKNAGPVLLGILAALLMLIIVLPLLMMSDKIFLQIFNSLFRFLNPFRFMRNIDFGNIIGIVFTFLFGMVSLYAFFAGLFKMNLGGTDVKKPGSSNYVTGITFTGIMAAVYVLYSGIQILFLFLRLDSGLPDGVTYSQYAHQGFWQLLFVSLINFVTVLVCAKIFEDNRVLKILLTVISVCTCIMILSAAYRMVLYVGEYDLSFLRVLVLWFLAVLMIIFFGVIYSIFKKDFMLFRYITAVVSVCYILFSFSRPDALIARYNIQNAQETEETDLYYLMYGLSEDAAGEIAGLDVRDIKDSGMATDLENYFKEISGENQRMSLREWNYSRAAAGKAAEEWLSERE</sequence>
<gene>
    <name evidence="2" type="ORF">H9758_10700</name>
</gene>
<reference evidence="2" key="1">
    <citation type="journal article" date="2021" name="PeerJ">
        <title>Extensive microbial diversity within the chicken gut microbiome revealed by metagenomics and culture.</title>
        <authorList>
            <person name="Gilroy R."/>
            <person name="Ravi A."/>
            <person name="Getino M."/>
            <person name="Pursley I."/>
            <person name="Horton D.L."/>
            <person name="Alikhan N.F."/>
            <person name="Baker D."/>
            <person name="Gharbi K."/>
            <person name="Hall N."/>
            <person name="Watson M."/>
            <person name="Adriaenssens E.M."/>
            <person name="Foster-Nyarko E."/>
            <person name="Jarju S."/>
            <person name="Secka A."/>
            <person name="Antonio M."/>
            <person name="Oren A."/>
            <person name="Chaudhuri R.R."/>
            <person name="La Ragione R."/>
            <person name="Hildebrand F."/>
            <person name="Pallen M.J."/>
        </authorList>
    </citation>
    <scope>NUCLEOTIDE SEQUENCE</scope>
    <source>
        <strain evidence="2">ChiW19-954</strain>
    </source>
</reference>
<feature type="transmembrane region" description="Helical" evidence="1">
    <location>
        <begin position="38"/>
        <end position="55"/>
    </location>
</feature>
<feature type="transmembrane region" description="Helical" evidence="1">
    <location>
        <begin position="178"/>
        <end position="196"/>
    </location>
</feature>
<evidence type="ECO:0000313" key="2">
    <source>
        <dbReference type="EMBL" id="HJC35039.1"/>
    </source>
</evidence>
<dbReference type="InterPro" id="IPR025291">
    <property type="entry name" value="DUF4153"/>
</dbReference>
<feature type="transmembrane region" description="Helical" evidence="1">
    <location>
        <begin position="314"/>
        <end position="335"/>
    </location>
</feature>
<feature type="transmembrane region" description="Helical" evidence="1">
    <location>
        <begin position="120"/>
        <end position="138"/>
    </location>
</feature>
<reference evidence="2" key="2">
    <citation type="submission" date="2021-04" db="EMBL/GenBank/DDBJ databases">
        <authorList>
            <person name="Gilroy R."/>
        </authorList>
    </citation>
    <scope>NUCLEOTIDE SEQUENCE</scope>
    <source>
        <strain evidence="2">ChiW19-954</strain>
    </source>
</reference>
<dbReference type="Proteomes" id="UP000823890">
    <property type="component" value="Unassembled WGS sequence"/>
</dbReference>
<name>A0A9D2SUQ2_9FIRM</name>
<feature type="transmembrane region" description="Helical" evidence="1">
    <location>
        <begin position="404"/>
        <end position="421"/>
    </location>
</feature>
<proteinExistence type="predicted"/>
<organism evidence="2 3">
    <name type="scientific">Candidatus Mediterraneibacter faecipullorum</name>
    <dbReference type="NCBI Taxonomy" id="2838670"/>
    <lineage>
        <taxon>Bacteria</taxon>
        <taxon>Bacillati</taxon>
        <taxon>Bacillota</taxon>
        <taxon>Clostridia</taxon>
        <taxon>Lachnospirales</taxon>
        <taxon>Lachnospiraceae</taxon>
        <taxon>Mediterraneibacter</taxon>
    </lineage>
</organism>
<keyword evidence="1" id="KW-0812">Transmembrane</keyword>
<feature type="transmembrane region" description="Helical" evidence="1">
    <location>
        <begin position="227"/>
        <end position="250"/>
    </location>
</feature>
<evidence type="ECO:0000313" key="3">
    <source>
        <dbReference type="Proteomes" id="UP000823890"/>
    </source>
</evidence>
<protein>
    <submittedName>
        <fullName evidence="2">DUF4173 domain-containing protein</fullName>
    </submittedName>
</protein>
<feature type="transmembrane region" description="Helical" evidence="1">
    <location>
        <begin position="270"/>
        <end position="294"/>
    </location>
</feature>
<feature type="transmembrane region" description="Helical" evidence="1">
    <location>
        <begin position="67"/>
        <end position="100"/>
    </location>
</feature>
<keyword evidence="1" id="KW-0472">Membrane</keyword>
<keyword evidence="1" id="KW-1133">Transmembrane helix</keyword>
<dbReference type="Pfam" id="PF13687">
    <property type="entry name" value="DUF4153"/>
    <property type="match status" value="1"/>
</dbReference>
<feature type="transmembrane region" description="Helical" evidence="1">
    <location>
        <begin position="341"/>
        <end position="361"/>
    </location>
</feature>
<accession>A0A9D2SUQ2</accession>
<dbReference type="AlphaFoldDB" id="A0A9D2SUQ2"/>
<feature type="transmembrane region" description="Helical" evidence="1">
    <location>
        <begin position="15"/>
        <end position="32"/>
    </location>
</feature>
<comment type="caution">
    <text evidence="2">The sequence shown here is derived from an EMBL/GenBank/DDBJ whole genome shotgun (WGS) entry which is preliminary data.</text>
</comment>
<feature type="transmembrane region" description="Helical" evidence="1">
    <location>
        <begin position="373"/>
        <end position="398"/>
    </location>
</feature>
<dbReference type="EMBL" id="DWWO01000130">
    <property type="protein sequence ID" value="HJC35039.1"/>
    <property type="molecule type" value="Genomic_DNA"/>
</dbReference>